<feature type="chain" id="PRO_5005192333" evidence="2">
    <location>
        <begin position="25"/>
        <end position="104"/>
    </location>
</feature>
<gene>
    <name evidence="3" type="ORF">Cvel_11805</name>
</gene>
<feature type="signal peptide" evidence="2">
    <location>
        <begin position="1"/>
        <end position="24"/>
    </location>
</feature>
<protein>
    <submittedName>
        <fullName evidence="3">Uncharacterized protein</fullName>
    </submittedName>
</protein>
<organism evidence="3">
    <name type="scientific">Chromera velia CCMP2878</name>
    <dbReference type="NCBI Taxonomy" id="1169474"/>
    <lineage>
        <taxon>Eukaryota</taxon>
        <taxon>Sar</taxon>
        <taxon>Alveolata</taxon>
        <taxon>Colpodellida</taxon>
        <taxon>Chromeraceae</taxon>
        <taxon>Chromera</taxon>
    </lineage>
</organism>
<dbReference type="VEuPathDB" id="CryptoDB:Cvel_11805"/>
<keyword evidence="1" id="KW-1133">Transmembrane helix</keyword>
<evidence type="ECO:0000256" key="2">
    <source>
        <dbReference type="SAM" id="SignalP"/>
    </source>
</evidence>
<feature type="transmembrane region" description="Helical" evidence="1">
    <location>
        <begin position="60"/>
        <end position="85"/>
    </location>
</feature>
<proteinExistence type="predicted"/>
<evidence type="ECO:0000313" key="3">
    <source>
        <dbReference type="EMBL" id="CEM53227.1"/>
    </source>
</evidence>
<name>A0A0G4I8A0_9ALVE</name>
<keyword evidence="2" id="KW-0732">Signal</keyword>
<evidence type="ECO:0000256" key="1">
    <source>
        <dbReference type="SAM" id="Phobius"/>
    </source>
</evidence>
<keyword evidence="1" id="KW-0812">Transmembrane</keyword>
<keyword evidence="1" id="KW-0472">Membrane</keyword>
<reference evidence="3" key="1">
    <citation type="submission" date="2014-11" db="EMBL/GenBank/DDBJ databases">
        <authorList>
            <person name="Otto D Thomas"/>
            <person name="Naeem Raeece"/>
        </authorList>
    </citation>
    <scope>NUCLEOTIDE SEQUENCE</scope>
</reference>
<dbReference type="AlphaFoldDB" id="A0A0G4I8A0"/>
<accession>A0A0G4I8A0</accession>
<sequence>MCLPVFVWPLSLLLLLLLPRDPRAIDPEEALDDVRRNSSLTRDQVQKDLVLYVSLWLQPVVVGLPAVAGMVSVVGVEAVAGVVMVMRVGVQRDLDVEVGAKLQV</sequence>
<dbReference type="EMBL" id="CDMZ01005565">
    <property type="protein sequence ID" value="CEM53227.1"/>
    <property type="molecule type" value="Genomic_DNA"/>
</dbReference>